<dbReference type="EMBL" id="JASPKY010000092">
    <property type="protein sequence ID" value="KAK9737992.1"/>
    <property type="molecule type" value="Genomic_DNA"/>
</dbReference>
<dbReference type="Proteomes" id="UP001458880">
    <property type="component" value="Unassembled WGS sequence"/>
</dbReference>
<gene>
    <name evidence="1" type="ORF">QE152_g10263</name>
</gene>
<sequence>MQSRLTVGSIQSLAVTCNCFSTTTTTTYGFITQLLDSAVKKGRLAHGGGDVPGHIKFEIGLYSFFLGFSEDLCVCGGFSASQDEQTKSLCCICLRQ</sequence>
<organism evidence="1 2">
    <name type="scientific">Popillia japonica</name>
    <name type="common">Japanese beetle</name>
    <dbReference type="NCBI Taxonomy" id="7064"/>
    <lineage>
        <taxon>Eukaryota</taxon>
        <taxon>Metazoa</taxon>
        <taxon>Ecdysozoa</taxon>
        <taxon>Arthropoda</taxon>
        <taxon>Hexapoda</taxon>
        <taxon>Insecta</taxon>
        <taxon>Pterygota</taxon>
        <taxon>Neoptera</taxon>
        <taxon>Endopterygota</taxon>
        <taxon>Coleoptera</taxon>
        <taxon>Polyphaga</taxon>
        <taxon>Scarabaeiformia</taxon>
        <taxon>Scarabaeidae</taxon>
        <taxon>Rutelinae</taxon>
        <taxon>Popillia</taxon>
    </lineage>
</organism>
<dbReference type="AlphaFoldDB" id="A0AAW1LX05"/>
<name>A0AAW1LX05_POPJA</name>
<protein>
    <submittedName>
        <fullName evidence="1">Uncharacterized protein</fullName>
    </submittedName>
</protein>
<evidence type="ECO:0000313" key="2">
    <source>
        <dbReference type="Proteomes" id="UP001458880"/>
    </source>
</evidence>
<reference evidence="1 2" key="1">
    <citation type="journal article" date="2024" name="BMC Genomics">
        <title>De novo assembly and annotation of Popillia japonica's genome with initial clues to its potential as an invasive pest.</title>
        <authorList>
            <person name="Cucini C."/>
            <person name="Boschi S."/>
            <person name="Funari R."/>
            <person name="Cardaioli E."/>
            <person name="Iannotti N."/>
            <person name="Marturano G."/>
            <person name="Paoli F."/>
            <person name="Bruttini M."/>
            <person name="Carapelli A."/>
            <person name="Frati F."/>
            <person name="Nardi F."/>
        </authorList>
    </citation>
    <scope>NUCLEOTIDE SEQUENCE [LARGE SCALE GENOMIC DNA]</scope>
    <source>
        <strain evidence="1">DMR45628</strain>
    </source>
</reference>
<evidence type="ECO:0000313" key="1">
    <source>
        <dbReference type="EMBL" id="KAK9737992.1"/>
    </source>
</evidence>
<keyword evidence="2" id="KW-1185">Reference proteome</keyword>
<comment type="caution">
    <text evidence="1">The sequence shown here is derived from an EMBL/GenBank/DDBJ whole genome shotgun (WGS) entry which is preliminary data.</text>
</comment>
<accession>A0AAW1LX05</accession>
<proteinExistence type="predicted"/>